<gene>
    <name evidence="11" type="ORF">LSALG_LOCUS34882</name>
</gene>
<dbReference type="InterPro" id="IPR002553">
    <property type="entry name" value="Clathrin/coatomer_adapt-like_N"/>
</dbReference>
<protein>
    <recommendedName>
        <fullName evidence="10">AP-3 complex subunit beta C-terminal domain-containing protein</fullName>
    </recommendedName>
</protein>
<evidence type="ECO:0000256" key="4">
    <source>
        <dbReference type="ARBA" id="ARBA00022448"/>
    </source>
</evidence>
<dbReference type="SMART" id="SM01355">
    <property type="entry name" value="AP3B1_C"/>
    <property type="match status" value="1"/>
</dbReference>
<evidence type="ECO:0000256" key="9">
    <source>
        <dbReference type="SAM" id="MobiDB-lite"/>
    </source>
</evidence>
<evidence type="ECO:0000256" key="2">
    <source>
        <dbReference type="ARBA" id="ARBA00004555"/>
    </source>
</evidence>
<dbReference type="GO" id="GO:0005794">
    <property type="term" value="C:Golgi apparatus"/>
    <property type="evidence" value="ECO:0007669"/>
    <property type="project" value="UniProtKB-SubCell"/>
</dbReference>
<feature type="region of interest" description="Disordered" evidence="9">
    <location>
        <begin position="858"/>
        <end position="923"/>
    </location>
</feature>
<proteinExistence type="inferred from homology"/>
<accession>A0AA35ZQP0</accession>
<dbReference type="Pfam" id="PF01602">
    <property type="entry name" value="Adaptin_N"/>
    <property type="match status" value="1"/>
</dbReference>
<organism evidence="11 12">
    <name type="scientific">Lactuca saligna</name>
    <name type="common">Willowleaf lettuce</name>
    <dbReference type="NCBI Taxonomy" id="75948"/>
    <lineage>
        <taxon>Eukaryota</taxon>
        <taxon>Viridiplantae</taxon>
        <taxon>Streptophyta</taxon>
        <taxon>Embryophyta</taxon>
        <taxon>Tracheophyta</taxon>
        <taxon>Spermatophyta</taxon>
        <taxon>Magnoliopsida</taxon>
        <taxon>eudicotyledons</taxon>
        <taxon>Gunneridae</taxon>
        <taxon>Pentapetalae</taxon>
        <taxon>asterids</taxon>
        <taxon>campanulids</taxon>
        <taxon>Asterales</taxon>
        <taxon>Asteraceae</taxon>
        <taxon>Cichorioideae</taxon>
        <taxon>Cichorieae</taxon>
        <taxon>Lactucinae</taxon>
        <taxon>Lactuca</taxon>
    </lineage>
</organism>
<dbReference type="PANTHER" id="PTHR11134">
    <property type="entry name" value="ADAPTOR COMPLEX SUBUNIT BETA FAMILY MEMBER"/>
    <property type="match status" value="1"/>
</dbReference>
<evidence type="ECO:0000259" key="10">
    <source>
        <dbReference type="SMART" id="SM01355"/>
    </source>
</evidence>
<keyword evidence="7" id="KW-0472">Membrane</keyword>
<evidence type="ECO:0000313" key="12">
    <source>
        <dbReference type="Proteomes" id="UP001177003"/>
    </source>
</evidence>
<evidence type="ECO:0000256" key="6">
    <source>
        <dbReference type="ARBA" id="ARBA00023034"/>
    </source>
</evidence>
<dbReference type="EMBL" id="OX465084">
    <property type="protein sequence ID" value="CAI9295972.1"/>
    <property type="molecule type" value="Genomic_DNA"/>
</dbReference>
<dbReference type="Gene3D" id="1.25.10.10">
    <property type="entry name" value="Leucine-rich Repeat Variant"/>
    <property type="match status" value="1"/>
</dbReference>
<feature type="compositionally biased region" description="Acidic residues" evidence="9">
    <location>
        <begin position="886"/>
        <end position="900"/>
    </location>
</feature>
<dbReference type="Proteomes" id="UP001177003">
    <property type="component" value="Chromosome 8"/>
</dbReference>
<keyword evidence="12" id="KW-1185">Reference proteome</keyword>
<evidence type="ECO:0000313" key="11">
    <source>
        <dbReference type="EMBL" id="CAI9295972.1"/>
    </source>
</evidence>
<dbReference type="SUPFAM" id="SSF48371">
    <property type="entry name" value="ARM repeat"/>
    <property type="match status" value="1"/>
</dbReference>
<comment type="similarity">
    <text evidence="3">Belongs to the adaptor complexes large subunit family.</text>
</comment>
<dbReference type="GO" id="GO:0030659">
    <property type="term" value="C:cytoplasmic vesicle membrane"/>
    <property type="evidence" value="ECO:0007669"/>
    <property type="project" value="UniProtKB-SubCell"/>
</dbReference>
<evidence type="ECO:0000256" key="8">
    <source>
        <dbReference type="ARBA" id="ARBA00023329"/>
    </source>
</evidence>
<dbReference type="InterPro" id="IPR056314">
    <property type="entry name" value="AP3B1/2_C"/>
</dbReference>
<dbReference type="InterPro" id="IPR011989">
    <property type="entry name" value="ARM-like"/>
</dbReference>
<keyword evidence="6" id="KW-0333">Golgi apparatus</keyword>
<keyword evidence="4" id="KW-0813">Transport</keyword>
<dbReference type="Pfam" id="PF14796">
    <property type="entry name" value="AP3B1_C"/>
    <property type="match status" value="1"/>
</dbReference>
<dbReference type="InterPro" id="IPR026739">
    <property type="entry name" value="AP_beta"/>
</dbReference>
<evidence type="ECO:0000256" key="1">
    <source>
        <dbReference type="ARBA" id="ARBA00004180"/>
    </source>
</evidence>
<dbReference type="InterPro" id="IPR016024">
    <property type="entry name" value="ARM-type_fold"/>
</dbReference>
<reference evidence="11" key="1">
    <citation type="submission" date="2023-04" db="EMBL/GenBank/DDBJ databases">
        <authorList>
            <person name="Vijverberg K."/>
            <person name="Xiong W."/>
            <person name="Schranz E."/>
        </authorList>
    </citation>
    <scope>NUCLEOTIDE SEQUENCE</scope>
</reference>
<comment type="subcellular location">
    <subcellularLocation>
        <location evidence="1">Cytoplasmic vesicle membrane</location>
        <topology evidence="1">Peripheral membrane protein</topology>
        <orientation evidence="1">Cytoplasmic side</orientation>
    </subcellularLocation>
    <subcellularLocation>
        <location evidence="2">Golgi apparatus</location>
    </subcellularLocation>
</comment>
<evidence type="ECO:0000256" key="3">
    <source>
        <dbReference type="ARBA" id="ARBA00006613"/>
    </source>
</evidence>
<keyword evidence="8" id="KW-0968">Cytoplasmic vesicle</keyword>
<dbReference type="InterPro" id="IPR029390">
    <property type="entry name" value="AP3B_C"/>
</dbReference>
<dbReference type="Pfam" id="PF24080">
    <property type="entry name" value="AP3B1_C_2"/>
    <property type="match status" value="1"/>
</dbReference>
<dbReference type="GO" id="GO:0016192">
    <property type="term" value="P:vesicle-mediated transport"/>
    <property type="evidence" value="ECO:0007669"/>
    <property type="project" value="InterPro"/>
</dbReference>
<evidence type="ECO:0000256" key="7">
    <source>
        <dbReference type="ARBA" id="ARBA00023136"/>
    </source>
</evidence>
<keyword evidence="5" id="KW-0653">Protein transport</keyword>
<feature type="domain" description="AP-3 complex subunit beta C-terminal" evidence="10">
    <location>
        <begin position="926"/>
        <end position="1059"/>
    </location>
</feature>
<feature type="compositionally biased region" description="Polar residues" evidence="9">
    <location>
        <begin position="903"/>
        <end position="923"/>
    </location>
</feature>
<dbReference type="GO" id="GO:0030117">
    <property type="term" value="C:membrane coat"/>
    <property type="evidence" value="ECO:0007669"/>
    <property type="project" value="InterPro"/>
</dbReference>
<evidence type="ECO:0000256" key="5">
    <source>
        <dbReference type="ARBA" id="ARBA00022927"/>
    </source>
</evidence>
<dbReference type="GO" id="GO:0006886">
    <property type="term" value="P:intracellular protein transport"/>
    <property type="evidence" value="ECO:0007669"/>
    <property type="project" value="InterPro"/>
</dbReference>
<sequence length="1301" mass="145193">MLVVRIDRSSTKIKRNQKAYNQVKVNNFKKANMFNIILFFDSGGALDRPWVKKKTTEQAADDLELQHRRRRVTIENWVDFPTFQYFFPFCCSQTILRDYPPALDNSSTGRFRFRFLRFKVVTAIPDLYCPCLPGPLSFTFFTRKSLKMFTQFGSTAENLSKASTMVFRIGTDAHLYDDPDDVSISPLLDSKFDSEKCEALKRLLALIAQGLDVSNYFPQVVKNVASQSLEVKKLVYLYLLHYAERRPNEALLSINIFQRDLGDQNPLVRAWALRTMAGIRLHVISPLVLVAVRKCARDPSVYVRKCAANALPKLHDLRLEENATSIIEIIGILLNDNSPGVVGAAAAAFASICPNNLPLIGRNYTRLCEILPDVEEWGQIILIEILLRYVIAKQGLAKESIMASLCPQDEKSDSDPDSNYLEKKKKYEIFSSVNEPELLAMVSRSYLAGQDKYLSNSTTVDVTSSEVDSSRFVSSKSDADLKILLQCTSPLLWSRNSAVVLAAAGVHWIMAPKEDIFKIVKPLLFLLRSSDASKYVVLCNIQVFTKVMPSLFAPNFEDFFINTSDAYQVKSLKLEILSSIATDESISFIFQELQDYVRDPDRRFAADTVAAIGLCAKRNPQVANTCLEGLLALTSPKSINSTSGSMDDDAVLIQAITSIKDIIKQDPSTHDKAIIYLIRNLDAIKVPVARAIIVWLLGEYNSIGNTIPKMVPIILRFLARGFPSESIETKHQILNAAVKVVLNSKGEDFDTAKSILSYVLELAKFDLNYDVRDRSRVLGKLMSCYVSEAQTPENNEIKVLLTKNIFGENIKSSNEMMNNRFYLPGSLSQIVLHAAPGYEPLPEPCSLTHVDFEVENSDVVDSGSLNEEGSYDDDDSEGSITTDNTNESETETENENEVDNTDSLINFSDVGNPQKETGFDSSELMSKGALESWLDENPSSSRIVTGMESVNQRNSSARISIGDISGKIKPKTYTLLEPAYGNGLKAVYKYSTDPSTVSPSLVSVEVSFENCSGDQMTKISLSDEDSDTNSELQMEEVSTLEPGQTTKRIVHVQFHHHLLPLKLNLWCNDKKHLVKLRPDIGYFIKPLPMDINVFLHKESQLPGMFEYSRSCCFTDHLEELGNEKEEVDGKMMKDSFLVICESLALKMMSNANVYLVCVNMPVDANLNDVSGVCLRFSSEILSNSIPCLISVTLDGKCFQPLNASVKINCEETVFGMNLLNRIVNFLGDPPPVIIRRRQETKDLSDFFVAVAPSSNHRETLDDIVLFLITPSISVTPSLHRLRPSFPPLSSSPATCDSGCGL</sequence>
<name>A0AA35ZQP0_LACSI</name>